<dbReference type="PROSITE" id="PS51900">
    <property type="entry name" value="CB"/>
    <property type="match status" value="1"/>
</dbReference>
<evidence type="ECO:0000259" key="5">
    <source>
        <dbReference type="PROSITE" id="PS51898"/>
    </source>
</evidence>
<keyword evidence="1" id="KW-0229">DNA integration</keyword>
<dbReference type="InterPro" id="IPR044068">
    <property type="entry name" value="CB"/>
</dbReference>
<dbReference type="InterPro" id="IPR011010">
    <property type="entry name" value="DNA_brk_join_enz"/>
</dbReference>
<dbReference type="PROSITE" id="PS51898">
    <property type="entry name" value="TYR_RECOMBINASE"/>
    <property type="match status" value="1"/>
</dbReference>
<dbReference type="GO" id="GO:0003677">
    <property type="term" value="F:DNA binding"/>
    <property type="evidence" value="ECO:0007669"/>
    <property type="project" value="UniProtKB-UniRule"/>
</dbReference>
<dbReference type="Proteomes" id="UP000001937">
    <property type="component" value="Chromosome"/>
</dbReference>
<dbReference type="SUPFAM" id="SSF56349">
    <property type="entry name" value="DNA breaking-rejoining enzymes"/>
    <property type="match status" value="1"/>
</dbReference>
<evidence type="ECO:0000256" key="1">
    <source>
        <dbReference type="ARBA" id="ARBA00022908"/>
    </source>
</evidence>
<evidence type="ECO:0000256" key="3">
    <source>
        <dbReference type="ARBA" id="ARBA00023172"/>
    </source>
</evidence>
<dbReference type="HOGENOM" id="CLU_027562_17_1_11"/>
<protein>
    <submittedName>
        <fullName evidence="7">Phage integrase</fullName>
    </submittedName>
</protein>
<dbReference type="PANTHER" id="PTHR30349:SF91">
    <property type="entry name" value="INTA PROTEIN"/>
    <property type="match status" value="1"/>
</dbReference>
<evidence type="ECO:0000313" key="7">
    <source>
        <dbReference type="EMBL" id="ABD13620.1"/>
    </source>
</evidence>
<dbReference type="CDD" id="cd01189">
    <property type="entry name" value="INT_ICEBs1_C_like"/>
    <property type="match status" value="1"/>
</dbReference>
<gene>
    <name evidence="7" type="ordered locus">Francci3_4274</name>
</gene>
<dbReference type="RefSeq" id="WP_011438628.1">
    <property type="nucleotide sequence ID" value="NC_007777.1"/>
</dbReference>
<sequence length="407" mass="45877">MNESKQKRTRANGEGSIYPYRNGFAAYVWVTTPDGKSRRKYVYGQTREIVHEKWIKLHSTARQGPMPTRSVTVAVFVARWLSEVVEPNLAPLTYSTYETLARLYIVPGLGAKRLDRLTVRDVQKWVNGLQRACQCCAQGKDARRPERRRRCCALGRCCGQTISARTLKDVRGVLRSALTHAGREELVSKNVAGLVKVPKVRARRRKAWTTDEARIFLESARGDRYYAAYVLIVVLGFRKGEALGLPDVTDDGPEELAVEWQLQRVRGQLLHRETKTAGSDATLPLPQICRTAIAERRRLRAEDRKAAGAAWQESGLFTTGRFGTAVEPRTFDRAFALRVQKAGVPRITVHDARRTCASLLVDLDVHPRVIMRILRHANIDVTMEIYAQASSTATREALNRLGESLDR</sequence>
<dbReference type="KEGG" id="fra:Francci3_4274"/>
<dbReference type="OrthoDB" id="148546at2"/>
<evidence type="ECO:0000256" key="4">
    <source>
        <dbReference type="PROSITE-ProRule" id="PRU01248"/>
    </source>
</evidence>
<organism evidence="7 8">
    <name type="scientific">Frankia casuarinae (strain DSM 45818 / CECT 9043 / HFP020203 / CcI3)</name>
    <dbReference type="NCBI Taxonomy" id="106370"/>
    <lineage>
        <taxon>Bacteria</taxon>
        <taxon>Bacillati</taxon>
        <taxon>Actinomycetota</taxon>
        <taxon>Actinomycetes</taxon>
        <taxon>Frankiales</taxon>
        <taxon>Frankiaceae</taxon>
        <taxon>Frankia</taxon>
    </lineage>
</organism>
<dbReference type="EMBL" id="CP000249">
    <property type="protein sequence ID" value="ABD13620.1"/>
    <property type="molecule type" value="Genomic_DNA"/>
</dbReference>
<dbReference type="InterPro" id="IPR010998">
    <property type="entry name" value="Integrase_recombinase_N"/>
</dbReference>
<accession>Q2J522</accession>
<dbReference type="PANTHER" id="PTHR30349">
    <property type="entry name" value="PHAGE INTEGRASE-RELATED"/>
    <property type="match status" value="1"/>
</dbReference>
<dbReference type="eggNOG" id="COG0582">
    <property type="taxonomic scope" value="Bacteria"/>
</dbReference>
<reference evidence="7 8" key="1">
    <citation type="journal article" date="2007" name="Genome Res.">
        <title>Genome characteristics of facultatively symbiotic Frankia sp. strains reflect host range and host plant biogeography.</title>
        <authorList>
            <person name="Normand P."/>
            <person name="Lapierre P."/>
            <person name="Tisa L.S."/>
            <person name="Gogarten J.P."/>
            <person name="Alloisio N."/>
            <person name="Bagnarol E."/>
            <person name="Bassi C.A."/>
            <person name="Berry A.M."/>
            <person name="Bickhart D.M."/>
            <person name="Choisne N."/>
            <person name="Couloux A."/>
            <person name="Cournoyer B."/>
            <person name="Cruveiller S."/>
            <person name="Daubin V."/>
            <person name="Demange N."/>
            <person name="Francino M.P."/>
            <person name="Goltsman E."/>
            <person name="Huang Y."/>
            <person name="Kopp O.R."/>
            <person name="Labarre L."/>
            <person name="Lapidus A."/>
            <person name="Lavire C."/>
            <person name="Marechal J."/>
            <person name="Martinez M."/>
            <person name="Mastronunzio J.E."/>
            <person name="Mullin B.C."/>
            <person name="Niemann J."/>
            <person name="Pujic P."/>
            <person name="Rawnsley T."/>
            <person name="Rouy Z."/>
            <person name="Schenowitz C."/>
            <person name="Sellstedt A."/>
            <person name="Tavares F."/>
            <person name="Tomkins J.P."/>
            <person name="Vallenet D."/>
            <person name="Valverde C."/>
            <person name="Wall L.G."/>
            <person name="Wang Y."/>
            <person name="Medigue C."/>
            <person name="Benson D.R."/>
        </authorList>
    </citation>
    <scope>NUCLEOTIDE SEQUENCE [LARGE SCALE GENOMIC DNA]</scope>
    <source>
        <strain evidence="8">DSM 45818 / CECT 9043 / CcI3</strain>
    </source>
</reference>
<dbReference type="Gene3D" id="1.10.150.130">
    <property type="match status" value="1"/>
</dbReference>
<keyword evidence="2 4" id="KW-0238">DNA-binding</keyword>
<keyword evidence="3" id="KW-0233">DNA recombination</keyword>
<evidence type="ECO:0000259" key="6">
    <source>
        <dbReference type="PROSITE" id="PS51900"/>
    </source>
</evidence>
<proteinExistence type="predicted"/>
<dbReference type="PhylomeDB" id="Q2J522"/>
<keyword evidence="8" id="KW-1185">Reference proteome</keyword>
<dbReference type="Gene3D" id="1.10.443.10">
    <property type="entry name" value="Intergrase catalytic core"/>
    <property type="match status" value="1"/>
</dbReference>
<feature type="domain" description="Tyr recombinase" evidence="5">
    <location>
        <begin position="203"/>
        <end position="399"/>
    </location>
</feature>
<dbReference type="Pfam" id="PF14659">
    <property type="entry name" value="Phage_int_SAM_3"/>
    <property type="match status" value="1"/>
</dbReference>
<dbReference type="STRING" id="106370.Francci3_4274"/>
<evidence type="ECO:0000256" key="2">
    <source>
        <dbReference type="ARBA" id="ARBA00023125"/>
    </source>
</evidence>
<dbReference type="InterPro" id="IPR004107">
    <property type="entry name" value="Integrase_SAM-like_N"/>
</dbReference>
<dbReference type="InterPro" id="IPR013762">
    <property type="entry name" value="Integrase-like_cat_sf"/>
</dbReference>
<dbReference type="InterPro" id="IPR002104">
    <property type="entry name" value="Integrase_catalytic"/>
</dbReference>
<feature type="domain" description="Core-binding (CB)" evidence="6">
    <location>
        <begin position="71"/>
        <end position="182"/>
    </location>
</feature>
<name>Q2J522_FRACC</name>
<dbReference type="Pfam" id="PF00589">
    <property type="entry name" value="Phage_integrase"/>
    <property type="match status" value="1"/>
</dbReference>
<dbReference type="GO" id="GO:0015074">
    <property type="term" value="P:DNA integration"/>
    <property type="evidence" value="ECO:0007669"/>
    <property type="project" value="UniProtKB-KW"/>
</dbReference>
<dbReference type="AlphaFoldDB" id="Q2J522"/>
<dbReference type="InterPro" id="IPR050090">
    <property type="entry name" value="Tyrosine_recombinase_XerCD"/>
</dbReference>
<evidence type="ECO:0000313" key="8">
    <source>
        <dbReference type="Proteomes" id="UP000001937"/>
    </source>
</evidence>
<dbReference type="GO" id="GO:0006310">
    <property type="term" value="P:DNA recombination"/>
    <property type="evidence" value="ECO:0007669"/>
    <property type="project" value="UniProtKB-KW"/>
</dbReference>